<dbReference type="Proteomes" id="UP001157034">
    <property type="component" value="Unassembled WGS sequence"/>
</dbReference>
<organism evidence="2 3">
    <name type="scientific">Pseudolysinimonas kribbensis</name>
    <dbReference type="NCBI Taxonomy" id="433641"/>
    <lineage>
        <taxon>Bacteria</taxon>
        <taxon>Bacillati</taxon>
        <taxon>Actinomycetota</taxon>
        <taxon>Actinomycetes</taxon>
        <taxon>Micrococcales</taxon>
        <taxon>Microbacteriaceae</taxon>
        <taxon>Pseudolysinimonas</taxon>
    </lineage>
</organism>
<dbReference type="InterPro" id="IPR051612">
    <property type="entry name" value="Teichoic_Acid_Biosynth"/>
</dbReference>
<feature type="compositionally biased region" description="Low complexity" evidence="1">
    <location>
        <begin position="107"/>
        <end position="126"/>
    </location>
</feature>
<comment type="caution">
    <text evidence="2">The sequence shown here is derived from an EMBL/GenBank/DDBJ whole genome shotgun (WGS) entry which is preliminary data.</text>
</comment>
<feature type="region of interest" description="Disordered" evidence="1">
    <location>
        <begin position="99"/>
        <end position="126"/>
    </location>
</feature>
<sequence>MHHLLADRPDARSVLISNDLPTNALLGVTDHLITDFSSIFFDYLAQDRPITFYVPQAGQYREERGAYFADDELPGEVVHDLDTLAHRIQAEVDPHLDKRRDWAERFTPAATGTPPTGSSTPCSEMA</sequence>
<accession>A0ABQ6K246</accession>
<dbReference type="PANTHER" id="PTHR37316">
    <property type="entry name" value="TEICHOIC ACID GLYCEROL-PHOSPHATE PRIMASE"/>
    <property type="match status" value="1"/>
</dbReference>
<evidence type="ECO:0000313" key="2">
    <source>
        <dbReference type="EMBL" id="GMA94676.1"/>
    </source>
</evidence>
<proteinExistence type="predicted"/>
<dbReference type="PANTHER" id="PTHR37316:SF3">
    <property type="entry name" value="TEICHOIC ACID GLYCEROL-PHOSPHATE TRANSFERASE"/>
    <property type="match status" value="1"/>
</dbReference>
<reference evidence="3" key="1">
    <citation type="journal article" date="2019" name="Int. J. Syst. Evol. Microbiol.">
        <title>The Global Catalogue of Microorganisms (GCM) 10K type strain sequencing project: providing services to taxonomists for standard genome sequencing and annotation.</title>
        <authorList>
            <consortium name="The Broad Institute Genomics Platform"/>
            <consortium name="The Broad Institute Genome Sequencing Center for Infectious Disease"/>
            <person name="Wu L."/>
            <person name="Ma J."/>
        </authorList>
    </citation>
    <scope>NUCLEOTIDE SEQUENCE [LARGE SCALE GENOMIC DNA]</scope>
    <source>
        <strain evidence="3">NBRC 108894</strain>
    </source>
</reference>
<name>A0ABQ6K246_9MICO</name>
<evidence type="ECO:0000313" key="3">
    <source>
        <dbReference type="Proteomes" id="UP001157034"/>
    </source>
</evidence>
<protein>
    <submittedName>
        <fullName evidence="2">Uncharacterized protein</fullName>
    </submittedName>
</protein>
<gene>
    <name evidence="2" type="ORF">GCM10025881_15000</name>
</gene>
<keyword evidence="3" id="KW-1185">Reference proteome</keyword>
<dbReference type="Pfam" id="PF04464">
    <property type="entry name" value="Glyphos_transf"/>
    <property type="match status" value="1"/>
</dbReference>
<dbReference type="InterPro" id="IPR007554">
    <property type="entry name" value="Glycerophosphate_synth"/>
</dbReference>
<dbReference type="EMBL" id="BSVB01000001">
    <property type="protein sequence ID" value="GMA94676.1"/>
    <property type="molecule type" value="Genomic_DNA"/>
</dbReference>
<dbReference type="Gene3D" id="3.40.50.12580">
    <property type="match status" value="1"/>
</dbReference>
<evidence type="ECO:0000256" key="1">
    <source>
        <dbReference type="SAM" id="MobiDB-lite"/>
    </source>
</evidence>
<dbReference type="InterPro" id="IPR043148">
    <property type="entry name" value="TagF_C"/>
</dbReference>